<protein>
    <submittedName>
        <fullName evidence="2">DUF3616 domain-containing protein</fullName>
    </submittedName>
</protein>
<dbReference type="InterPro" id="IPR022060">
    <property type="entry name" value="DUF3616"/>
</dbReference>
<keyword evidence="3" id="KW-1185">Reference proteome</keyword>
<proteinExistence type="predicted"/>
<sequence>MPAREPAPLVRHVELHFSDESKAGATHTNLSAVRQDGPHLWLAGDETATVERLTARRRGGRVTGYGDQRSVRLADLVELPAGEDEVDVEGIARSGPWLWAVGSHSLKRKRIRPADPDARARERLAQVVREENRYVLLRLPVDPATQLPAREVTGEDGEVLTAALLGGKGASLADALADDPLLGPFFAIPSKDNGVDVEGIAVHDDRLYVGFRGPVLRGWAVVVEVRPQTSGKDPHRLKLRRFPEGARYRLHLLDLGGLGVRDLCPDGDDLLVLAGPSMSLSGPVRVHRWLGARTHDAPALLRAEQVPAVLVLAHGEGEDHAEGIALLDERGRGGAKRLLVVHDSPAATRHTDAGAVLADVVDLKG</sequence>
<dbReference type="Pfam" id="PF12275">
    <property type="entry name" value="DUF3616"/>
    <property type="match status" value="1"/>
</dbReference>
<comment type="caution">
    <text evidence="2">The sequence shown here is derived from an EMBL/GenBank/DDBJ whole genome shotgun (WGS) entry which is preliminary data.</text>
</comment>
<organism evidence="2 3">
    <name type="scientific">Kineococcus glutinatus</name>
    <dbReference type="NCBI Taxonomy" id="1070872"/>
    <lineage>
        <taxon>Bacteria</taxon>
        <taxon>Bacillati</taxon>
        <taxon>Actinomycetota</taxon>
        <taxon>Actinomycetes</taxon>
        <taxon>Kineosporiales</taxon>
        <taxon>Kineosporiaceae</taxon>
        <taxon>Kineococcus</taxon>
    </lineage>
</organism>
<dbReference type="RefSeq" id="WP_345710536.1">
    <property type="nucleotide sequence ID" value="NZ_BAABIL010000026.1"/>
</dbReference>
<gene>
    <name evidence="2" type="ORF">GCM10023225_02970</name>
</gene>
<dbReference type="EMBL" id="BAABIL010000026">
    <property type="protein sequence ID" value="GAA4962892.1"/>
    <property type="molecule type" value="Genomic_DNA"/>
</dbReference>
<evidence type="ECO:0000259" key="1">
    <source>
        <dbReference type="Pfam" id="PF12275"/>
    </source>
</evidence>
<evidence type="ECO:0000313" key="3">
    <source>
        <dbReference type="Proteomes" id="UP001501195"/>
    </source>
</evidence>
<evidence type="ECO:0000313" key="2">
    <source>
        <dbReference type="EMBL" id="GAA4962892.1"/>
    </source>
</evidence>
<name>A0ABP9H7B4_9ACTN</name>
<reference evidence="3" key="1">
    <citation type="journal article" date="2019" name="Int. J. Syst. Evol. Microbiol.">
        <title>The Global Catalogue of Microorganisms (GCM) 10K type strain sequencing project: providing services to taxonomists for standard genome sequencing and annotation.</title>
        <authorList>
            <consortium name="The Broad Institute Genomics Platform"/>
            <consortium name="The Broad Institute Genome Sequencing Center for Infectious Disease"/>
            <person name="Wu L."/>
            <person name="Ma J."/>
        </authorList>
    </citation>
    <scope>NUCLEOTIDE SEQUENCE [LARGE SCALE GENOMIC DNA]</scope>
    <source>
        <strain evidence="3">JCM 18126</strain>
    </source>
</reference>
<feature type="domain" description="DUF3616" evidence="1">
    <location>
        <begin position="29"/>
        <end position="359"/>
    </location>
</feature>
<dbReference type="Proteomes" id="UP001501195">
    <property type="component" value="Unassembled WGS sequence"/>
</dbReference>
<accession>A0ABP9H7B4</accession>